<feature type="compositionally biased region" description="Acidic residues" evidence="1">
    <location>
        <begin position="230"/>
        <end position="264"/>
    </location>
</feature>
<gene>
    <name evidence="2" type="ORF">GS429_00995</name>
</gene>
<dbReference type="AlphaFoldDB" id="A0A6B0VHV0"/>
<proteinExistence type="predicted"/>
<evidence type="ECO:0000256" key="1">
    <source>
        <dbReference type="SAM" id="MobiDB-lite"/>
    </source>
</evidence>
<feature type="region of interest" description="Disordered" evidence="1">
    <location>
        <begin position="133"/>
        <end position="153"/>
    </location>
</feature>
<dbReference type="OrthoDB" id="170871at2157"/>
<feature type="compositionally biased region" description="Basic and acidic residues" evidence="1">
    <location>
        <begin position="209"/>
        <end position="229"/>
    </location>
</feature>
<keyword evidence="3" id="KW-1185">Reference proteome</keyword>
<dbReference type="Proteomes" id="UP000434101">
    <property type="component" value="Unassembled WGS sequence"/>
</dbReference>
<organism evidence="2 3">
    <name type="scientific">Natronorubrum halalkaliphilum</name>
    <dbReference type="NCBI Taxonomy" id="2691917"/>
    <lineage>
        <taxon>Archaea</taxon>
        <taxon>Methanobacteriati</taxon>
        <taxon>Methanobacteriota</taxon>
        <taxon>Stenosarchaea group</taxon>
        <taxon>Halobacteria</taxon>
        <taxon>Halobacteriales</taxon>
        <taxon>Natrialbaceae</taxon>
        <taxon>Natronorubrum</taxon>
    </lineage>
</organism>
<accession>A0A6B0VHV0</accession>
<name>A0A6B0VHV0_9EURY</name>
<reference evidence="2 3" key="1">
    <citation type="submission" date="2020-01" db="EMBL/GenBank/DDBJ databases">
        <title>Natronorubrum sp. JWXQ-INN 674 isolated from Inner Mongolia Autonomous Region of China.</title>
        <authorList>
            <person name="Xue Q."/>
        </authorList>
    </citation>
    <scope>NUCLEOTIDE SEQUENCE [LARGE SCALE GENOMIC DNA]</scope>
    <source>
        <strain evidence="2 3">JWXQ-INN-674</strain>
    </source>
</reference>
<sequence>MQRRTTVTLMIALMVALAAVPFGAAGVLASEHEQETESDAGSVSPGEQLSGVIGVQEAEVNGELSERTYGIKIANAESDDERADVVDDQLADVEERLAELEQRLDELEDARNDGEITEGQYRAEVATAAAEKATVERNAEAAQTNADELDPELLEERGIDLEAIEDLRDRASELGGEEVAAIAQSIAGNAVGQSPAPDREPGAPIETGGPDRTDDSPEDRAGGPDSDRSDDADEHDDDSTADDGEHDDSESSENDTDTDTDTETDDHSND</sequence>
<dbReference type="RefSeq" id="WP_160061857.1">
    <property type="nucleotide sequence ID" value="NZ_WUYX01000004.1"/>
</dbReference>
<evidence type="ECO:0000313" key="3">
    <source>
        <dbReference type="Proteomes" id="UP000434101"/>
    </source>
</evidence>
<protein>
    <submittedName>
        <fullName evidence="2">Uncharacterized protein</fullName>
    </submittedName>
</protein>
<evidence type="ECO:0000313" key="2">
    <source>
        <dbReference type="EMBL" id="MXV60667.1"/>
    </source>
</evidence>
<comment type="caution">
    <text evidence="2">The sequence shown here is derived from an EMBL/GenBank/DDBJ whole genome shotgun (WGS) entry which is preliminary data.</text>
</comment>
<feature type="region of interest" description="Disordered" evidence="1">
    <location>
        <begin position="185"/>
        <end position="270"/>
    </location>
</feature>
<dbReference type="EMBL" id="WUYX01000004">
    <property type="protein sequence ID" value="MXV60667.1"/>
    <property type="molecule type" value="Genomic_DNA"/>
</dbReference>